<keyword evidence="4" id="KW-0410">Iron transport</keyword>
<evidence type="ECO:0000256" key="9">
    <source>
        <dbReference type="ARBA" id="ARBA00023136"/>
    </source>
</evidence>
<dbReference type="Gene3D" id="2.40.170.20">
    <property type="entry name" value="TonB-dependent receptor, beta-barrel domain"/>
    <property type="match status" value="1"/>
</dbReference>
<dbReference type="SUPFAM" id="SSF56935">
    <property type="entry name" value="Porins"/>
    <property type="match status" value="1"/>
</dbReference>
<evidence type="ECO:0000256" key="10">
    <source>
        <dbReference type="ARBA" id="ARBA00023237"/>
    </source>
</evidence>
<keyword evidence="8 12" id="KW-0798">TonB box</keyword>
<accession>A0A7C9QWM2</accession>
<feature type="signal peptide" evidence="13">
    <location>
        <begin position="1"/>
        <end position="18"/>
    </location>
</feature>
<keyword evidence="3 11" id="KW-1134">Transmembrane beta strand</keyword>
<evidence type="ECO:0000256" key="6">
    <source>
        <dbReference type="ARBA" id="ARBA00023004"/>
    </source>
</evidence>
<dbReference type="CDD" id="cd01347">
    <property type="entry name" value="ligand_gated_channel"/>
    <property type="match status" value="1"/>
</dbReference>
<reference evidence="15 16" key="1">
    <citation type="submission" date="2020-02" db="EMBL/GenBank/DDBJ databases">
        <authorList>
            <person name="Dziuba M."/>
            <person name="Kuznetsov B."/>
            <person name="Mardanov A."/>
            <person name="Ravin N."/>
            <person name="Grouzdev D."/>
        </authorList>
    </citation>
    <scope>NUCLEOTIDE SEQUENCE [LARGE SCALE GENOMIC DNA]</scope>
    <source>
        <strain evidence="15 16">SpK</strain>
    </source>
</reference>
<comment type="caution">
    <text evidence="15">The sequence shown here is derived from an EMBL/GenBank/DDBJ whole genome shotgun (WGS) entry which is preliminary data.</text>
</comment>
<evidence type="ECO:0000256" key="1">
    <source>
        <dbReference type="ARBA" id="ARBA00004571"/>
    </source>
</evidence>
<dbReference type="Pfam" id="PF00593">
    <property type="entry name" value="TonB_dep_Rec_b-barrel"/>
    <property type="match status" value="1"/>
</dbReference>
<evidence type="ECO:0000256" key="11">
    <source>
        <dbReference type="PROSITE-ProRule" id="PRU01360"/>
    </source>
</evidence>
<keyword evidence="16" id="KW-1185">Reference proteome</keyword>
<evidence type="ECO:0000256" key="4">
    <source>
        <dbReference type="ARBA" id="ARBA00022496"/>
    </source>
</evidence>
<sequence>MLGTCAVLGLLAAVPAWAAPDAEAVQLAQAGTKSFDIPTLPLADALMAFGIQSGLQVSVDTALLAGLRSPGVQGGQTPERALSALLAGTGMTWRFSSANTVVVERGAASSSVTMPSRSATVAAAPLVLDPVTVAGERVERSLRDTASSVSVVDAKTIDTQPGLTGTNKVMESLANVVAVEPSNYAPVIRGVDGSGAAVGATAFFAGVRPRLTTQVDGRAASFNEMIFGDVSMWDVEQIEVFRGPQSTVQGRNSIAGAVVVKTKDPTFAPEAKARAIVGNHDTRQYSGMVSGPVVEDQVAVRVAVDRWTSVSELPFTAYQGEADPEDYQSTTLRAKLLLEPKKLDGLRALLTLNHSNYEGPQGEMVKYPFGDGVPQNANVSTFNPRSTSGILDTTWVLTDSLTWENRLTLTDFSVRRHSAPSTGNLEISGNEGSLEPRLRFSALDDRLTGFGGYYGLRSQQTEFIDLWGGHGYSDKTSTDALFGEATLNVADRYDLTAGMRFEQEDRDREGGSGNYALNFHETYKTFLPKLGAAWHVTENATVGAVVSRGYNGGGAGMTFAAPFMTYTYEPEYVWNYETYGRVDLMGGALRLNGNLFYADYKNMQLPVSIGTNSSVIRNANEAVTYGAEIGARWKALQELELSGEIGLLKTEVVRYSGSGLEGNDLPHAPALTATFGALYRPIENLDLGIDARYSEAYYTEVTNAPRGKTDPYWVVNARASYDLGGPRVFGYVNNLFDTDTPIDIFAGTTQSADYAIMLRPRTFGLGVEMSF</sequence>
<evidence type="ECO:0000259" key="14">
    <source>
        <dbReference type="SMART" id="SM00965"/>
    </source>
</evidence>
<organism evidence="15 16">
    <name type="scientific">Magnetospirillum aberrantis SpK</name>
    <dbReference type="NCBI Taxonomy" id="908842"/>
    <lineage>
        <taxon>Bacteria</taxon>
        <taxon>Pseudomonadati</taxon>
        <taxon>Pseudomonadota</taxon>
        <taxon>Alphaproteobacteria</taxon>
        <taxon>Rhodospirillales</taxon>
        <taxon>Rhodospirillaceae</taxon>
        <taxon>Magnetospirillum</taxon>
    </lineage>
</organism>
<protein>
    <submittedName>
        <fullName evidence="15">TonB-dependent receptor</fullName>
    </submittedName>
</protein>
<evidence type="ECO:0000256" key="2">
    <source>
        <dbReference type="ARBA" id="ARBA00022448"/>
    </source>
</evidence>
<keyword evidence="7" id="KW-0406">Ion transport</keyword>
<dbReference type="Pfam" id="PF07715">
    <property type="entry name" value="Plug"/>
    <property type="match status" value="1"/>
</dbReference>
<dbReference type="Pfam" id="PF07660">
    <property type="entry name" value="STN"/>
    <property type="match status" value="1"/>
</dbReference>
<dbReference type="InterPro" id="IPR012910">
    <property type="entry name" value="Plug_dom"/>
</dbReference>
<dbReference type="InterPro" id="IPR036942">
    <property type="entry name" value="Beta-barrel_TonB_sf"/>
</dbReference>
<dbReference type="Proteomes" id="UP000480684">
    <property type="component" value="Unassembled WGS sequence"/>
</dbReference>
<dbReference type="PANTHER" id="PTHR32552">
    <property type="entry name" value="FERRICHROME IRON RECEPTOR-RELATED"/>
    <property type="match status" value="1"/>
</dbReference>
<dbReference type="InterPro" id="IPR039426">
    <property type="entry name" value="TonB-dep_rcpt-like"/>
</dbReference>
<keyword evidence="15" id="KW-0675">Receptor</keyword>
<keyword evidence="6" id="KW-0408">Iron</keyword>
<proteinExistence type="inferred from homology"/>
<feature type="domain" description="Secretin/TonB short N-terminal" evidence="14">
    <location>
        <begin position="55"/>
        <end position="106"/>
    </location>
</feature>
<dbReference type="PROSITE" id="PS52016">
    <property type="entry name" value="TONB_DEPENDENT_REC_3"/>
    <property type="match status" value="1"/>
</dbReference>
<comment type="subcellular location">
    <subcellularLocation>
        <location evidence="1 11">Cell outer membrane</location>
        <topology evidence="1 11">Multi-pass membrane protein</topology>
    </subcellularLocation>
</comment>
<evidence type="ECO:0000313" key="16">
    <source>
        <dbReference type="Proteomes" id="UP000480684"/>
    </source>
</evidence>
<dbReference type="PANTHER" id="PTHR32552:SF81">
    <property type="entry name" value="TONB-DEPENDENT OUTER MEMBRANE RECEPTOR"/>
    <property type="match status" value="1"/>
</dbReference>
<evidence type="ECO:0000313" key="15">
    <source>
        <dbReference type="EMBL" id="NFV81056.1"/>
    </source>
</evidence>
<dbReference type="RefSeq" id="WP_163680473.1">
    <property type="nucleotide sequence ID" value="NZ_JAAIYP010000039.1"/>
</dbReference>
<dbReference type="EMBL" id="JAAIYP010000039">
    <property type="protein sequence ID" value="NFV81056.1"/>
    <property type="molecule type" value="Genomic_DNA"/>
</dbReference>
<dbReference type="AlphaFoldDB" id="A0A7C9QWM2"/>
<keyword evidence="10 11" id="KW-0998">Cell outer membrane</keyword>
<comment type="similarity">
    <text evidence="11 12">Belongs to the TonB-dependent receptor family.</text>
</comment>
<evidence type="ECO:0000256" key="7">
    <source>
        <dbReference type="ARBA" id="ARBA00023065"/>
    </source>
</evidence>
<dbReference type="InterPro" id="IPR000531">
    <property type="entry name" value="Beta-barrel_TonB"/>
</dbReference>
<dbReference type="SMART" id="SM00965">
    <property type="entry name" value="STN"/>
    <property type="match status" value="1"/>
</dbReference>
<name>A0A7C9QWM2_9PROT</name>
<dbReference type="Gene3D" id="3.55.50.30">
    <property type="match status" value="1"/>
</dbReference>
<feature type="chain" id="PRO_5029005270" evidence="13">
    <location>
        <begin position="19"/>
        <end position="771"/>
    </location>
</feature>
<keyword evidence="5 11" id="KW-0812">Transmembrane</keyword>
<evidence type="ECO:0000256" key="13">
    <source>
        <dbReference type="SAM" id="SignalP"/>
    </source>
</evidence>
<evidence type="ECO:0000256" key="5">
    <source>
        <dbReference type="ARBA" id="ARBA00022692"/>
    </source>
</evidence>
<keyword evidence="13" id="KW-0732">Signal</keyword>
<keyword evidence="2 11" id="KW-0813">Transport</keyword>
<dbReference type="InterPro" id="IPR011662">
    <property type="entry name" value="Secretin/TonB_short_N"/>
</dbReference>
<dbReference type="GO" id="GO:0009279">
    <property type="term" value="C:cell outer membrane"/>
    <property type="evidence" value="ECO:0007669"/>
    <property type="project" value="UniProtKB-SubCell"/>
</dbReference>
<keyword evidence="9 11" id="KW-0472">Membrane</keyword>
<gene>
    <name evidence="15" type="ORF">G4223_13135</name>
</gene>
<evidence type="ECO:0000256" key="8">
    <source>
        <dbReference type="ARBA" id="ARBA00023077"/>
    </source>
</evidence>
<evidence type="ECO:0000256" key="3">
    <source>
        <dbReference type="ARBA" id="ARBA00022452"/>
    </source>
</evidence>
<evidence type="ECO:0000256" key="12">
    <source>
        <dbReference type="RuleBase" id="RU003357"/>
    </source>
</evidence>
<dbReference type="GO" id="GO:0006826">
    <property type="term" value="P:iron ion transport"/>
    <property type="evidence" value="ECO:0007669"/>
    <property type="project" value="UniProtKB-KW"/>
</dbReference>